<dbReference type="PANTHER" id="PTHR47566:SF1">
    <property type="entry name" value="PROTEIN NUD1"/>
    <property type="match status" value="1"/>
</dbReference>
<evidence type="ECO:0000256" key="1">
    <source>
        <dbReference type="ARBA" id="ARBA00022614"/>
    </source>
</evidence>
<dbReference type="Gene3D" id="3.80.10.10">
    <property type="entry name" value="Ribonuclease Inhibitor"/>
    <property type="match status" value="3"/>
</dbReference>
<dbReference type="AlphaFoldDB" id="A0A061B1C4"/>
<dbReference type="SMART" id="SM00365">
    <property type="entry name" value="LRR_SD22"/>
    <property type="match status" value="3"/>
</dbReference>
<evidence type="ECO:0000313" key="4">
    <source>
        <dbReference type="EMBL" id="CDR41429.1"/>
    </source>
</evidence>
<evidence type="ECO:0000256" key="3">
    <source>
        <dbReference type="SAM" id="MobiDB-lite"/>
    </source>
</evidence>
<dbReference type="OrthoDB" id="3980749at2759"/>
<accession>A0A061B1C4</accession>
<dbReference type="VEuPathDB" id="FungiDB:BON22_3682"/>
<dbReference type="PROSITE" id="PS51450">
    <property type="entry name" value="LRR"/>
    <property type="match status" value="3"/>
</dbReference>
<dbReference type="InterPro" id="IPR003591">
    <property type="entry name" value="Leu-rich_rpt_typical-subtyp"/>
</dbReference>
<dbReference type="GO" id="GO:1902412">
    <property type="term" value="P:regulation of mitotic cytokinesis"/>
    <property type="evidence" value="ECO:0007669"/>
    <property type="project" value="TreeGrafter"/>
</dbReference>
<sequence>MPEWLKVKLEVEEKKRKSEMASKSTLPIPHLVTCQMSETTDKGSTDGGYEGDTAGDHIHLAADTTWEEMKRNYNIERDDLYGDVTSVSQLTKDDDDDNKVSSNSDDNQYLMKPFDERAMNSTAYSFTDSNCFNVNSETIPSIGTAKVTSYRTEYLDSPMPRPKLIKTFDDPIPQIKRPQLKTTEFHEIHLITPTDEGMIYDSKQKMWVYPNPATQGGYGYELVFDDETCESGSQTNMNTTIAVDPRHVTNVSGLDLSFSESRRALVSALQDVLRTRENWDKVSKVDISGRGLLTVKSLEEFLPNIREVNLNDNALTSLEGLTGHLQTALLANNCITDQFLNFGKFTDMQKLDLSYNGVTKLSLFSSLSNLRYLYLSNCEINELVSMPSLLKLNLSNNKIEGVVDFAHLDFMNLQELDLSGNKITGVQNLNCPELRQLNLENNNITSVSIPKSLPKMKKLLFAGNENLDVLSVGTKLKQLKFLSVSGSTQVKGKFPELLTFCLFEGDKLSTLQSSDLIISPYLQEIVLRSCQLEFQDLEKLWTMFPHLRSFDLRNNEFDCRFAELMKFFMQFGKVTSVRMEDNPVTDRLKDRKLLKVYELMIYKLTHQ</sequence>
<dbReference type="InterPro" id="IPR001611">
    <property type="entry name" value="Leu-rich_rpt"/>
</dbReference>
<organism evidence="4">
    <name type="scientific">Cyberlindnera fabianii</name>
    <name type="common">Yeast</name>
    <name type="synonym">Hansenula fabianii</name>
    <dbReference type="NCBI Taxonomy" id="36022"/>
    <lineage>
        <taxon>Eukaryota</taxon>
        <taxon>Fungi</taxon>
        <taxon>Dikarya</taxon>
        <taxon>Ascomycota</taxon>
        <taxon>Saccharomycotina</taxon>
        <taxon>Saccharomycetes</taxon>
        <taxon>Phaffomycetales</taxon>
        <taxon>Phaffomycetaceae</taxon>
        <taxon>Cyberlindnera</taxon>
    </lineage>
</organism>
<dbReference type="EMBL" id="LK052892">
    <property type="protein sequence ID" value="CDR41429.1"/>
    <property type="molecule type" value="Genomic_DNA"/>
</dbReference>
<dbReference type="InterPro" id="IPR032675">
    <property type="entry name" value="LRR_dom_sf"/>
</dbReference>
<dbReference type="InterPro" id="IPR025875">
    <property type="entry name" value="Leu-rich_rpt_4"/>
</dbReference>
<protein>
    <submittedName>
        <fullName evidence="4">CYFA0S07e02014g1_1</fullName>
    </submittedName>
</protein>
<dbReference type="SMART" id="SM00369">
    <property type="entry name" value="LRR_TYP"/>
    <property type="match status" value="4"/>
</dbReference>
<feature type="region of interest" description="Disordered" evidence="3">
    <location>
        <begin position="89"/>
        <end position="108"/>
    </location>
</feature>
<dbReference type="GO" id="GO:0031028">
    <property type="term" value="P:septation initiation signaling"/>
    <property type="evidence" value="ECO:0007669"/>
    <property type="project" value="TreeGrafter"/>
</dbReference>
<name>A0A061B1C4_CYBFA</name>
<reference evidence="4" key="1">
    <citation type="journal article" date="2014" name="Genome Announc.">
        <title>Genome sequence of the yeast Cyberlindnera fabianii (Hansenula fabianii).</title>
        <authorList>
            <person name="Freel K.C."/>
            <person name="Sarilar V."/>
            <person name="Neuveglise C."/>
            <person name="Devillers H."/>
            <person name="Friedrich A."/>
            <person name="Schacherer J."/>
        </authorList>
    </citation>
    <scope>NUCLEOTIDE SEQUENCE</scope>
    <source>
        <strain evidence="4">YJS4271</strain>
    </source>
</reference>
<dbReference type="InterPro" id="IPR052574">
    <property type="entry name" value="CDIRP"/>
</dbReference>
<dbReference type="SUPFAM" id="SSF52058">
    <property type="entry name" value="L domain-like"/>
    <property type="match status" value="1"/>
</dbReference>
<dbReference type="GO" id="GO:0061499">
    <property type="term" value="C:outer plaque of mitotic spindle pole body"/>
    <property type="evidence" value="ECO:0007669"/>
    <property type="project" value="TreeGrafter"/>
</dbReference>
<evidence type="ECO:0000256" key="2">
    <source>
        <dbReference type="ARBA" id="ARBA00022737"/>
    </source>
</evidence>
<keyword evidence="1" id="KW-0433">Leucine-rich repeat</keyword>
<gene>
    <name evidence="4" type="ORF">CYFA0S_07e02014g</name>
</gene>
<dbReference type="PANTHER" id="PTHR47566">
    <property type="match status" value="1"/>
</dbReference>
<keyword evidence="2" id="KW-0677">Repeat</keyword>
<dbReference type="PhylomeDB" id="A0A061B1C4"/>
<proteinExistence type="predicted"/>
<dbReference type="Pfam" id="PF12799">
    <property type="entry name" value="LRR_4"/>
    <property type="match status" value="2"/>
</dbReference>
<dbReference type="GO" id="GO:0035591">
    <property type="term" value="F:signaling adaptor activity"/>
    <property type="evidence" value="ECO:0007669"/>
    <property type="project" value="TreeGrafter"/>
</dbReference>